<feature type="region of interest" description="Disordered" evidence="1">
    <location>
        <begin position="72"/>
        <end position="112"/>
    </location>
</feature>
<evidence type="ECO:0000256" key="1">
    <source>
        <dbReference type="SAM" id="MobiDB-lite"/>
    </source>
</evidence>
<dbReference type="Ensembl" id="ENSCLAT00000005095.1">
    <property type="protein sequence ID" value="ENSCLAP00000005003.1"/>
    <property type="gene ID" value="ENSCLAG00000003550.1"/>
</dbReference>
<sequence length="112" mass="12654">MKKLPRKSQNDNFGLKYLRLHEVARVEEKFLKTKQERRYLLKKLLQLQAAAPSHSSTLLLIYGMAGSVGSIQGAGPSTGAEEPFGKKSKKDKKEKGKENSKLEDHHRPAWLP</sequence>
<keyword evidence="3" id="KW-1185">Reference proteome</keyword>
<reference evidence="2" key="1">
    <citation type="submission" date="2025-08" db="UniProtKB">
        <authorList>
            <consortium name="Ensembl"/>
        </authorList>
    </citation>
    <scope>IDENTIFICATION</scope>
</reference>
<evidence type="ECO:0000313" key="2">
    <source>
        <dbReference type="Ensembl" id="ENSCLAP00000005003.1"/>
    </source>
</evidence>
<protein>
    <submittedName>
        <fullName evidence="2">Uncharacterized protein</fullName>
    </submittedName>
</protein>
<organism evidence="2 3">
    <name type="scientific">Chinchilla lanigera</name>
    <name type="common">Long-tailed chinchilla</name>
    <name type="synonym">Chinchilla villidera</name>
    <dbReference type="NCBI Taxonomy" id="34839"/>
    <lineage>
        <taxon>Eukaryota</taxon>
        <taxon>Metazoa</taxon>
        <taxon>Chordata</taxon>
        <taxon>Craniata</taxon>
        <taxon>Vertebrata</taxon>
        <taxon>Euteleostomi</taxon>
        <taxon>Mammalia</taxon>
        <taxon>Eutheria</taxon>
        <taxon>Euarchontoglires</taxon>
        <taxon>Glires</taxon>
        <taxon>Rodentia</taxon>
        <taxon>Hystricomorpha</taxon>
        <taxon>Chinchillidae</taxon>
        <taxon>Chinchilla</taxon>
    </lineage>
</organism>
<name>A0A8C2YKC7_CHILA</name>
<reference evidence="2" key="2">
    <citation type="submission" date="2025-09" db="UniProtKB">
        <authorList>
            <consortium name="Ensembl"/>
        </authorList>
    </citation>
    <scope>IDENTIFICATION</scope>
</reference>
<dbReference type="GeneTree" id="ENSGT00960000192715"/>
<dbReference type="Proteomes" id="UP000694398">
    <property type="component" value="Unassembled WGS sequence"/>
</dbReference>
<dbReference type="AlphaFoldDB" id="A0A8C2YKC7"/>
<proteinExistence type="predicted"/>
<feature type="compositionally biased region" description="Basic and acidic residues" evidence="1">
    <location>
        <begin position="91"/>
        <end position="112"/>
    </location>
</feature>
<evidence type="ECO:0000313" key="3">
    <source>
        <dbReference type="Proteomes" id="UP000694398"/>
    </source>
</evidence>
<accession>A0A8C2YKC7</accession>